<accession>A0A7W4V1Q0</accession>
<evidence type="ECO:0000256" key="1">
    <source>
        <dbReference type="RuleBase" id="RU362001"/>
    </source>
</evidence>
<reference evidence="2 3" key="1">
    <citation type="submission" date="2020-08" db="EMBL/GenBank/DDBJ databases">
        <title>Sequencing the genomes of 1000 actinobacteria strains.</title>
        <authorList>
            <person name="Klenk H.-P."/>
        </authorList>
    </citation>
    <scope>NUCLEOTIDE SEQUENCE [LARGE SCALE GENOMIC DNA]</scope>
    <source>
        <strain evidence="2 3">DSM 27099</strain>
    </source>
</reference>
<dbReference type="Pfam" id="PF06013">
    <property type="entry name" value="WXG100"/>
    <property type="match status" value="1"/>
</dbReference>
<dbReference type="NCBIfam" id="TIGR03930">
    <property type="entry name" value="WXG100_ESAT6"/>
    <property type="match status" value="1"/>
</dbReference>
<proteinExistence type="inferred from homology"/>
<evidence type="ECO:0000313" key="3">
    <source>
        <dbReference type="Proteomes" id="UP000529310"/>
    </source>
</evidence>
<dbReference type="Proteomes" id="UP000529310">
    <property type="component" value="Unassembled WGS sequence"/>
</dbReference>
<gene>
    <name evidence="2" type="ORF">FHX49_000660</name>
</gene>
<comment type="caution">
    <text evidence="2">The sequence shown here is derived from an EMBL/GenBank/DDBJ whole genome shotgun (WGS) entry which is preliminary data.</text>
</comment>
<organism evidence="2 3">
    <name type="scientific">Microbacterium endophyticum</name>
    <dbReference type="NCBI Taxonomy" id="1526412"/>
    <lineage>
        <taxon>Bacteria</taxon>
        <taxon>Bacillati</taxon>
        <taxon>Actinomycetota</taxon>
        <taxon>Actinomycetes</taxon>
        <taxon>Micrococcales</taxon>
        <taxon>Microbacteriaceae</taxon>
        <taxon>Microbacterium</taxon>
    </lineage>
</organism>
<dbReference type="AlphaFoldDB" id="A0A7W4V1Q0"/>
<dbReference type="RefSeq" id="WP_165141818.1">
    <property type="nucleotide sequence ID" value="NZ_CP049255.1"/>
</dbReference>
<dbReference type="InterPro" id="IPR036689">
    <property type="entry name" value="ESAT-6-like_sf"/>
</dbReference>
<comment type="similarity">
    <text evidence="1">Belongs to the WXG100 family.</text>
</comment>
<protein>
    <recommendedName>
        <fullName evidence="1">ESAT-6-like protein</fullName>
    </recommendedName>
</protein>
<evidence type="ECO:0000313" key="2">
    <source>
        <dbReference type="EMBL" id="MBB2975119.1"/>
    </source>
</evidence>
<sequence>MANVNVTYQELTSTASRLSSGQVEIEQKLAELKKLVDNLIAEGFQTDKASGAFQSSYEEFTTGATKTIQGLEGLSSFLKSSADAFDQVDQQLSSAIRG</sequence>
<dbReference type="InterPro" id="IPR010310">
    <property type="entry name" value="T7SS_ESAT-6-like"/>
</dbReference>
<dbReference type="EMBL" id="JACHWQ010000001">
    <property type="protein sequence ID" value="MBB2975119.1"/>
    <property type="molecule type" value="Genomic_DNA"/>
</dbReference>
<dbReference type="SUPFAM" id="SSF140453">
    <property type="entry name" value="EsxAB dimer-like"/>
    <property type="match status" value="1"/>
</dbReference>
<keyword evidence="3" id="KW-1185">Reference proteome</keyword>
<name>A0A7W4V1Q0_9MICO</name>
<dbReference type="Gene3D" id="1.10.287.1060">
    <property type="entry name" value="ESAT-6-like"/>
    <property type="match status" value="1"/>
</dbReference>